<keyword evidence="4" id="KW-1185">Reference proteome</keyword>
<feature type="region of interest" description="Disordered" evidence="1">
    <location>
        <begin position="2221"/>
        <end position="2254"/>
    </location>
</feature>
<reference evidence="4" key="1">
    <citation type="journal article" date="2019" name="Int. J. Syst. Evol. Microbiol.">
        <title>The Global Catalogue of Microorganisms (GCM) 10K type strain sequencing project: providing services to taxonomists for standard genome sequencing and annotation.</title>
        <authorList>
            <consortium name="The Broad Institute Genomics Platform"/>
            <consortium name="The Broad Institute Genome Sequencing Center for Infectious Disease"/>
            <person name="Wu L."/>
            <person name="Ma J."/>
        </authorList>
    </citation>
    <scope>NUCLEOTIDE SEQUENCE [LARGE SCALE GENOMIC DNA]</scope>
    <source>
        <strain evidence="4">CECT 7956</strain>
    </source>
</reference>
<sequence length="2583" mass="270203">MITYVEEPPIAVNDSSLNNVVGTTVTLPIISNDSLSDGSPIVDITKITVDLNPALPGIQDTLVVAGQGTFVYNPITGNVKFTPEVGFTTDPSPINYTLIENATGLDSTATIVITYVEEPPIAVNDSSLNNVVGTTVTLPIISNDSLSDGSPIVDITKITVDLNPALPGIQDTLVVAGQGTFVYNPITGNVKFTPEVGFTTDPSPINYTLIENATGLDSTATIVITYVEEPPIAVNDSSLNNVVGTTVTLPIISNDSLSDGSPIVDITKITVDLNPALPGIQDTLVVAGQGTFVYNPITGNVKFTPEVGFTTDPSPINYTLIENATGLDSTATIVITYVEEPPVAVNDSSLNNVVGTTVILPIISNDSLSDGSPIVDITKITVDLNPALPGIQDTLVVAGQGTFVYNPITGNVKFTPEVGFTTDPSPINYTLIENATGLDSTATIVITYVEEPPVAVNDSSLNNVVGTTVTLPIISNDSLSDGSPIVDITKITVDLNPALPGIQDTLVVAGQGTFVYNPVTGNVKFTPEVGFTTDPSPINYTLIENATGLDSTATIVITYVEEPPIAVNDSSLNNVVGTTVTLPIISNDSLSDGSPIVDITKITVDLNPALPGIQDTLVVAGQGTFVYNPITGNVKFTPEVGFTTDPSPINYTLIENATGLDSTATIVITYVEEPPVAVNDSSLNNVVGTTVTLPIISNDSLSDGSPIVDITKITVDLNPALPGIQDTLVVAGQGTFVYNPITGNVKFTPEVGFTTDPSPINYTLIENATGLDSTATIVITYVEEPPIAVNDSSLNNVVGTTVTLPIISNDSLSDGSPIVDITKITVDLNPALPGIQDTLVVAGQGTFVYNPITGNVKFTPEVGFTTDPSPINYTLIENATGLDSTATIVITYVEEPPVAVNDSSLNNVVGTTVTLPIISNDSLSDGSPIVDITKITVDLNPALLGIQDTLVVAGQGTFVYNPITGNVKFTPEVGFTTDPSPINYTLIENATGLDSTATIVITYVEEPPVAVNDSSLNNVVGTTVILPIISNDSLSDGSPIVDITKITVDLNPALPGIQDTLVVAGQGTFVYNPITGNVKFTPEVGFTTDPSPINYTLIENATGLDSTATIVITYVEEPPVAVNDSSLNNVVGTTVTLPIISNDSLSDGSPIVDITKITVDLNPALPGIQDTLVVAGQGTFVYNPITGNVKFTPEVGFTTDPSPINYTLIENATGLDSTATIVITYVEEPPVAVNDSSLNNVVGTTVTLPIISNDSLSDGSPIVDITKITVDLNPALPGIQDTLVVAGQGAFVYNPITGNVKFTPEVGFTTDPSPINYTLIENATGLDSTATIVITYVEEPPIAVNDSSLNNVVGTTVTLPIISNDSLSDGSPIVDITKITVDLNPALPGIQDTLVVAGQGTFVYNPITGNVKFTPEVGFTTDPSPINYTLIENATGLDSTATIVITYVEEPPVAVNDSSLNNVVGTTVTLPIISNDSLSDGSPIVDITKITVDLNPALPGIQDTLVVAGQGTFVYNPITGNVKFTPEVGFTTDPSPINYTLIENATGLDSTATIVITYVEEPPIAVNDSSLNNVVGTTVTLPIISNDSLSDGSPIVDITKITVDLNPALPGIQDTLVVAGQGTFVYNPITGNVKFTPEVGFTTDPSPINYTLIENATGLDSTATIVITYVEEPPIAVNDSSLNNVVGTTVTLPIISNDSLSDGSPIVDITKITVDLNPALPGIQDTLVVAGQGTFVYNPITGNVKFTPEVGFTTDPSPINYTLIENATGLDSTATIVITYVEEPPIAVNDSSLNNVVGTTVTLPIISNDSLSDGSPIVDITKITVDLNPALPGIQDTLVVAGQGTFVYNPITGNVKFTPEVGFTTDPSPINYTLIENATGLDSTATIVITYVEEPPVAVNDSSLNNVVGTTVTLPIISNDSLSDGSPIVDITKITVDLNPALPGIQDTLVVAGQGTFVYNPITGNVKFTPEVGFTTDPSPINYTLIENATGLDSTATIVITYVEEPPVAVNDSSLNNVVGTTVTLPIISNDSLSDGSPIVDITKITVDLNPALPGIQDTLVVAGQGTFVYNPITGNVKFTPEVTFYGQPTPIDYVLIENASGLSDTAKIVIRYQEADLNLVLRVDKANVVVGDTVTFTVVVKNDGPTNATNAKVGNYIPNGYSNITNISNAGILTNDTLTWSGLNIPVGDSIVLTYKAKVLAPSNGTNYINLAEITYADQFDPDSKPNNGADTNNSGGIGSQDNDDTKDLADEDDGDDARVYLQVADLSLTKVVNIVNPAIGQKIKFTVTVSNAGADTATNVAVTDYLQNGYSNFTNISNGGVLVNNKIVWNIPMLAVNDSLVLTFEATVNAPSDTTIYKNEAEITALDQLDTDSKVFNFTGTVKEDDEAIVCVLPVTIPDTVTICEGGKLDVQPFGGVSYAWVGPNGYTSLVKDLVIDTVSISNGGIYRLSVTNALGCNVTSLLRVIVDPKPIATLEAINSGCVGDSSLHNGKIRVTNYPANTKFQVSKGAVFNESSASTIAAIPADGVLLRDVANPITTQEYTVRIWNNNGCFKDYTVEFVNIQCVCKSDVWIPINIKKSK</sequence>
<protein>
    <submittedName>
        <fullName evidence="3">Ig-like domain-containing protein</fullName>
    </submittedName>
</protein>
<organism evidence="3 4">
    <name type="scientific">Lacihabitans lacunae</name>
    <dbReference type="NCBI Taxonomy" id="1028214"/>
    <lineage>
        <taxon>Bacteria</taxon>
        <taxon>Pseudomonadati</taxon>
        <taxon>Bacteroidota</taxon>
        <taxon>Cytophagia</taxon>
        <taxon>Cytophagales</taxon>
        <taxon>Leadbetterellaceae</taxon>
        <taxon>Lacihabitans</taxon>
    </lineage>
</organism>
<evidence type="ECO:0000256" key="1">
    <source>
        <dbReference type="SAM" id="MobiDB-lite"/>
    </source>
</evidence>
<dbReference type="RefSeq" id="WP_379836800.1">
    <property type="nucleotide sequence ID" value="NZ_JBHRYQ010000001.1"/>
</dbReference>
<comment type="caution">
    <text evidence="3">The sequence shown here is derived from an EMBL/GenBank/DDBJ whole genome shotgun (WGS) entry which is preliminary data.</text>
</comment>
<dbReference type="Proteomes" id="UP001595616">
    <property type="component" value="Unassembled WGS sequence"/>
</dbReference>
<accession>A0ABV7YW53</accession>
<proteinExistence type="predicted"/>
<evidence type="ECO:0000259" key="2">
    <source>
        <dbReference type="Pfam" id="PF01345"/>
    </source>
</evidence>
<dbReference type="EMBL" id="JBHRYQ010000001">
    <property type="protein sequence ID" value="MFC3810550.1"/>
    <property type="molecule type" value="Genomic_DNA"/>
</dbReference>
<feature type="compositionally biased region" description="Polar residues" evidence="1">
    <location>
        <begin position="2226"/>
        <end position="2236"/>
    </location>
</feature>
<name>A0ABV7YW53_9BACT</name>
<feature type="domain" description="DUF11" evidence="2">
    <location>
        <begin position="2117"/>
        <end position="2230"/>
    </location>
</feature>
<dbReference type="InterPro" id="IPR013783">
    <property type="entry name" value="Ig-like_fold"/>
</dbReference>
<evidence type="ECO:0000313" key="3">
    <source>
        <dbReference type="EMBL" id="MFC3810550.1"/>
    </source>
</evidence>
<feature type="domain" description="DUF11" evidence="2">
    <location>
        <begin position="2267"/>
        <end position="2375"/>
    </location>
</feature>
<dbReference type="Gene3D" id="2.60.40.10">
    <property type="entry name" value="Immunoglobulins"/>
    <property type="match status" value="2"/>
</dbReference>
<dbReference type="InterPro" id="IPR001434">
    <property type="entry name" value="OmcB-like_DUF11"/>
</dbReference>
<gene>
    <name evidence="3" type="ORF">ACFOOI_07795</name>
</gene>
<evidence type="ECO:0000313" key="4">
    <source>
        <dbReference type="Proteomes" id="UP001595616"/>
    </source>
</evidence>
<dbReference type="Pfam" id="PF01345">
    <property type="entry name" value="DUF11"/>
    <property type="match status" value="2"/>
</dbReference>